<proteinExistence type="predicted"/>
<reference evidence="1 2" key="1">
    <citation type="submission" date="2024-06" db="EMBL/GenBank/DDBJ databases">
        <title>The Natural Products Discovery Center: Release of the First 8490 Sequenced Strains for Exploring Actinobacteria Biosynthetic Diversity.</title>
        <authorList>
            <person name="Kalkreuter E."/>
            <person name="Kautsar S.A."/>
            <person name="Yang D."/>
            <person name="Bader C.D."/>
            <person name="Teijaro C.N."/>
            <person name="Fluegel L."/>
            <person name="Davis C.M."/>
            <person name="Simpson J.R."/>
            <person name="Lauterbach L."/>
            <person name="Steele A.D."/>
            <person name="Gui C."/>
            <person name="Meng S."/>
            <person name="Li G."/>
            <person name="Viehrig K."/>
            <person name="Ye F."/>
            <person name="Su P."/>
            <person name="Kiefer A.F."/>
            <person name="Nichols A."/>
            <person name="Cepeda A.J."/>
            <person name="Yan W."/>
            <person name="Fan B."/>
            <person name="Jiang Y."/>
            <person name="Adhikari A."/>
            <person name="Zheng C.-J."/>
            <person name="Schuster L."/>
            <person name="Cowan T.M."/>
            <person name="Smanski M.J."/>
            <person name="Chevrette M.G."/>
            <person name="De Carvalho L.P.S."/>
            <person name="Shen B."/>
        </authorList>
    </citation>
    <scope>NUCLEOTIDE SEQUENCE [LARGE SCALE GENOMIC DNA]</scope>
    <source>
        <strain evidence="1 2">NPDC047833</strain>
    </source>
</reference>
<accession>A0ABV3M210</accession>
<dbReference type="Proteomes" id="UP001553843">
    <property type="component" value="Unassembled WGS sequence"/>
</dbReference>
<dbReference type="RefSeq" id="WP_359780776.1">
    <property type="nucleotide sequence ID" value="NZ_JBEYRR010000008.1"/>
</dbReference>
<protein>
    <submittedName>
        <fullName evidence="1">Uncharacterized protein</fullName>
    </submittedName>
</protein>
<dbReference type="EMBL" id="JBEYRS010000012">
    <property type="protein sequence ID" value="MEW2365575.1"/>
    <property type="molecule type" value="Genomic_DNA"/>
</dbReference>
<gene>
    <name evidence="1" type="ORF">AB0887_26950</name>
</gene>
<evidence type="ECO:0000313" key="2">
    <source>
        <dbReference type="Proteomes" id="UP001553843"/>
    </source>
</evidence>
<sequence>MTTTPRTWVVGEVVAAATLNAEIRDQFNSFFGAWTTYTPTWLAEGGAAPTIGNGTIAGRYLKVGRTVDWVLQLSWGSTTAAGGGGGSENWMFGLPSIPATGFTYRIASFDAFDNSASLHYSGRGVYSNGNGGVVKTLVSDRADATGIWDSALPFVYAAGDILYGSGRYEAVS</sequence>
<organism evidence="1 2">
    <name type="scientific">Streptomyces huasconensis</name>
    <dbReference type="NCBI Taxonomy" id="1854574"/>
    <lineage>
        <taxon>Bacteria</taxon>
        <taxon>Bacillati</taxon>
        <taxon>Actinomycetota</taxon>
        <taxon>Actinomycetes</taxon>
        <taxon>Kitasatosporales</taxon>
        <taxon>Streptomycetaceae</taxon>
        <taxon>Streptomyces</taxon>
    </lineage>
</organism>
<comment type="caution">
    <text evidence="1">The sequence shown here is derived from an EMBL/GenBank/DDBJ whole genome shotgun (WGS) entry which is preliminary data.</text>
</comment>
<evidence type="ECO:0000313" key="1">
    <source>
        <dbReference type="EMBL" id="MEW2365575.1"/>
    </source>
</evidence>
<name>A0ABV3M210_9ACTN</name>
<keyword evidence="2" id="KW-1185">Reference proteome</keyword>